<dbReference type="Gene3D" id="3.30.310.100">
    <property type="entry name" value="YugN-like"/>
    <property type="match status" value="1"/>
</dbReference>
<dbReference type="AlphaFoldDB" id="A0A329MRF6"/>
<dbReference type="InterPro" id="IPR036491">
    <property type="entry name" value="YugN-like_sf"/>
</dbReference>
<reference evidence="1 2" key="1">
    <citation type="journal article" date="2009" name="Int. J. Syst. Evol. Microbiol.">
        <title>Paenibacillus contaminans sp. nov., isolated from a contaminated laboratory plate.</title>
        <authorList>
            <person name="Chou J.H."/>
            <person name="Lee J.H."/>
            <person name="Lin M.C."/>
            <person name="Chang P.S."/>
            <person name="Arun A.B."/>
            <person name="Young C.C."/>
            <person name="Chen W.M."/>
        </authorList>
    </citation>
    <scope>NUCLEOTIDE SEQUENCE [LARGE SCALE GENOMIC DNA]</scope>
    <source>
        <strain evidence="1 2">CKOBP-6</strain>
    </source>
</reference>
<dbReference type="InterPro" id="IPR014967">
    <property type="entry name" value="Uncharacterised_YugN-like"/>
</dbReference>
<comment type="caution">
    <text evidence="1">The sequence shown here is derived from an EMBL/GenBank/DDBJ whole genome shotgun (WGS) entry which is preliminary data.</text>
</comment>
<evidence type="ECO:0008006" key="3">
    <source>
        <dbReference type="Google" id="ProtNLM"/>
    </source>
</evidence>
<organism evidence="1 2">
    <name type="scientific">Paenibacillus contaminans</name>
    <dbReference type="NCBI Taxonomy" id="450362"/>
    <lineage>
        <taxon>Bacteria</taxon>
        <taxon>Bacillati</taxon>
        <taxon>Bacillota</taxon>
        <taxon>Bacilli</taxon>
        <taxon>Bacillales</taxon>
        <taxon>Paenibacillaceae</taxon>
        <taxon>Paenibacillus</taxon>
    </lineage>
</organism>
<dbReference type="OrthoDB" id="2988890at2"/>
<sequence>MISLSSKLENVEEAFVNVQEYLGDHNFSLGGNWDYDHGYFDRNLDEERKVWLRLPFHVTHGTMEGESDQSDAVIKFGQPFVLKHLYNEGLDNMAEAKVVGALVDQFQKPVDPDADVEPSWVEQAEDVLRKVEKGLLQ</sequence>
<evidence type="ECO:0000313" key="2">
    <source>
        <dbReference type="Proteomes" id="UP000250369"/>
    </source>
</evidence>
<protein>
    <recommendedName>
        <fullName evidence="3">YugN-like family protein</fullName>
    </recommendedName>
</protein>
<evidence type="ECO:0000313" key="1">
    <source>
        <dbReference type="EMBL" id="RAV22559.1"/>
    </source>
</evidence>
<dbReference type="SUPFAM" id="SSF160755">
    <property type="entry name" value="YugN-like"/>
    <property type="match status" value="1"/>
</dbReference>
<dbReference type="Proteomes" id="UP000250369">
    <property type="component" value="Unassembled WGS sequence"/>
</dbReference>
<gene>
    <name evidence="1" type="ORF">DQG23_06390</name>
</gene>
<name>A0A329MRF6_9BACL</name>
<dbReference type="EMBL" id="QMFB01000002">
    <property type="protein sequence ID" value="RAV22559.1"/>
    <property type="molecule type" value="Genomic_DNA"/>
</dbReference>
<accession>A0A329MRF6</accession>
<proteinExistence type="predicted"/>
<dbReference type="Pfam" id="PF08868">
    <property type="entry name" value="YugN"/>
    <property type="match status" value="1"/>
</dbReference>
<keyword evidence="2" id="KW-1185">Reference proteome</keyword>
<dbReference type="RefSeq" id="WP_113029965.1">
    <property type="nucleotide sequence ID" value="NZ_QMFB01000002.1"/>
</dbReference>